<sequence length="297" mass="33078">MPDDHPDAGGVSPMYVVDEFPSQYYVPLATAGSGSYGVVYFSLRKEDYNAAVKAKAANTFENLRSKLVAVKVCPDMSLQSAEVKTLQVLRDSVDKDTERMFASLINSGHPWIATKAIAPSISLFRLVELQEPVARELVLHLLLEMTKACHFMYEVSKPRLAHRDLHLGNMLIDASYQTRSGFPGLVVIDFDQSETVDAIDAWKEYRVDAWALVSALLQIPYGIKPAEGWDAIYQTFFSATGPVSLRELSDTMQAMLTEALANVTPEKMRSILDPIKTAIEKNEADLRHSFREAGLME</sequence>
<name>A0ABR3QKF2_9PLEO</name>
<dbReference type="Gene3D" id="1.10.510.10">
    <property type="entry name" value="Transferase(Phosphotransferase) domain 1"/>
    <property type="match status" value="1"/>
</dbReference>
<organism evidence="2 3">
    <name type="scientific">Paraconiothyrium brasiliense</name>
    <dbReference type="NCBI Taxonomy" id="300254"/>
    <lineage>
        <taxon>Eukaryota</taxon>
        <taxon>Fungi</taxon>
        <taxon>Dikarya</taxon>
        <taxon>Ascomycota</taxon>
        <taxon>Pezizomycotina</taxon>
        <taxon>Dothideomycetes</taxon>
        <taxon>Pleosporomycetidae</taxon>
        <taxon>Pleosporales</taxon>
        <taxon>Massarineae</taxon>
        <taxon>Didymosphaeriaceae</taxon>
        <taxon>Paraconiothyrium</taxon>
    </lineage>
</organism>
<feature type="domain" description="Protein kinase" evidence="1">
    <location>
        <begin position="25"/>
        <end position="297"/>
    </location>
</feature>
<dbReference type="InterPro" id="IPR000719">
    <property type="entry name" value="Prot_kinase_dom"/>
</dbReference>
<protein>
    <recommendedName>
        <fullName evidence="1">Protein kinase domain-containing protein</fullName>
    </recommendedName>
</protein>
<evidence type="ECO:0000259" key="1">
    <source>
        <dbReference type="PROSITE" id="PS50011"/>
    </source>
</evidence>
<dbReference type="EMBL" id="JAKJXO020000020">
    <property type="protein sequence ID" value="KAL1592631.1"/>
    <property type="molecule type" value="Genomic_DNA"/>
</dbReference>
<dbReference type="Proteomes" id="UP001521785">
    <property type="component" value="Unassembled WGS sequence"/>
</dbReference>
<dbReference type="InterPro" id="IPR011009">
    <property type="entry name" value="Kinase-like_dom_sf"/>
</dbReference>
<keyword evidence="3" id="KW-1185">Reference proteome</keyword>
<accession>A0ABR3QKF2</accession>
<gene>
    <name evidence="2" type="ORF">SLS60_011047</name>
</gene>
<comment type="caution">
    <text evidence="2">The sequence shown here is derived from an EMBL/GenBank/DDBJ whole genome shotgun (WGS) entry which is preliminary data.</text>
</comment>
<dbReference type="SMART" id="SM00220">
    <property type="entry name" value="S_TKc"/>
    <property type="match status" value="1"/>
</dbReference>
<dbReference type="PROSITE" id="PS50011">
    <property type="entry name" value="PROTEIN_KINASE_DOM"/>
    <property type="match status" value="1"/>
</dbReference>
<reference evidence="2 3" key="1">
    <citation type="submission" date="2024-02" db="EMBL/GenBank/DDBJ databases">
        <title>De novo assembly and annotation of 12 fungi associated with fruit tree decline syndrome in Ontario, Canada.</title>
        <authorList>
            <person name="Sulman M."/>
            <person name="Ellouze W."/>
            <person name="Ilyukhin E."/>
        </authorList>
    </citation>
    <scope>NUCLEOTIDE SEQUENCE [LARGE SCALE GENOMIC DNA]</scope>
    <source>
        <strain evidence="2 3">M42-189</strain>
    </source>
</reference>
<dbReference type="SUPFAM" id="SSF56112">
    <property type="entry name" value="Protein kinase-like (PK-like)"/>
    <property type="match status" value="1"/>
</dbReference>
<evidence type="ECO:0000313" key="3">
    <source>
        <dbReference type="Proteomes" id="UP001521785"/>
    </source>
</evidence>
<proteinExistence type="predicted"/>
<evidence type="ECO:0000313" key="2">
    <source>
        <dbReference type="EMBL" id="KAL1592631.1"/>
    </source>
</evidence>